<dbReference type="SUPFAM" id="SSF53474">
    <property type="entry name" value="alpha/beta-Hydrolases"/>
    <property type="match status" value="1"/>
</dbReference>
<dbReference type="AlphaFoldDB" id="A0A250I8U4"/>
<dbReference type="RefSeq" id="WP_245920011.1">
    <property type="nucleotide sequence ID" value="NZ_CP022163.1"/>
</dbReference>
<sequence length="311" mass="34793">MGLTALSLMASPIGYWRSPEGQREYESAYKDAMRRLPPVSKTYDVETDFGTVRVYQWTDEQTAAQTPILLLPGRLSGVPMWEKNIKDLIAERPVYAVDAIGDSGMSVQTQRIAGDADQARWVEQTLNGPGLKRVHLAGHSFGGWTAANYASRYPDRVASLSLMEPVRTFEDMRLEIYLRSIPASLPFLPRSWRDQFLTEVGGTTELDPNDPMTRMISAASKHYAVALPFPGRIKPEQMRAWPMPVFVALGAKSAMHDSAKAVEVAKDNVRHLEVSNWPDGTHSLPMEEPDKMDALLLAFMRRAEQASNLEE</sequence>
<dbReference type="PRINTS" id="PR00111">
    <property type="entry name" value="ABHYDROLASE"/>
</dbReference>
<reference evidence="2 3" key="1">
    <citation type="submission" date="2017-06" db="EMBL/GenBank/DDBJ databases">
        <authorList>
            <person name="Kim H.J."/>
            <person name="Triplett B.A."/>
        </authorList>
    </citation>
    <scope>NUCLEOTIDE SEQUENCE [LARGE SCALE GENOMIC DNA]</scope>
    <source>
        <strain evidence="2 3">DSM 14713</strain>
    </source>
</reference>
<dbReference type="InterPro" id="IPR029058">
    <property type="entry name" value="AB_hydrolase_fold"/>
</dbReference>
<dbReference type="PANTHER" id="PTHR43798:SF33">
    <property type="entry name" value="HYDROLASE, PUTATIVE (AFU_ORTHOLOGUE AFUA_2G14860)-RELATED"/>
    <property type="match status" value="1"/>
</dbReference>
<dbReference type="KEGG" id="mbd:MEBOL_001077"/>
<dbReference type="Pfam" id="PF00561">
    <property type="entry name" value="Abhydrolase_1"/>
    <property type="match status" value="1"/>
</dbReference>
<dbReference type="InterPro" id="IPR050266">
    <property type="entry name" value="AB_hydrolase_sf"/>
</dbReference>
<proteinExistence type="predicted"/>
<keyword evidence="3" id="KW-1185">Reference proteome</keyword>
<name>A0A250I8U4_9BACT</name>
<evidence type="ECO:0000313" key="2">
    <source>
        <dbReference type="EMBL" id="ATB27633.1"/>
    </source>
</evidence>
<dbReference type="GO" id="GO:0016020">
    <property type="term" value="C:membrane"/>
    <property type="evidence" value="ECO:0007669"/>
    <property type="project" value="TreeGrafter"/>
</dbReference>
<organism evidence="2 3">
    <name type="scientific">Melittangium boletus DSM 14713</name>
    <dbReference type="NCBI Taxonomy" id="1294270"/>
    <lineage>
        <taxon>Bacteria</taxon>
        <taxon>Pseudomonadati</taxon>
        <taxon>Myxococcota</taxon>
        <taxon>Myxococcia</taxon>
        <taxon>Myxococcales</taxon>
        <taxon>Cystobacterineae</taxon>
        <taxon>Archangiaceae</taxon>
        <taxon>Melittangium</taxon>
    </lineage>
</organism>
<dbReference type="PANTHER" id="PTHR43798">
    <property type="entry name" value="MONOACYLGLYCEROL LIPASE"/>
    <property type="match status" value="1"/>
</dbReference>
<evidence type="ECO:0000259" key="1">
    <source>
        <dbReference type="Pfam" id="PF00561"/>
    </source>
</evidence>
<accession>A0A250I8U4</accession>
<dbReference type="Gene3D" id="3.40.50.1820">
    <property type="entry name" value="alpha/beta hydrolase"/>
    <property type="match status" value="1"/>
</dbReference>
<dbReference type="EMBL" id="CP022163">
    <property type="protein sequence ID" value="ATB27633.1"/>
    <property type="molecule type" value="Genomic_DNA"/>
</dbReference>
<protein>
    <recommendedName>
        <fullName evidence="1">AB hydrolase-1 domain-containing protein</fullName>
    </recommendedName>
</protein>
<dbReference type="Proteomes" id="UP000217289">
    <property type="component" value="Chromosome"/>
</dbReference>
<feature type="domain" description="AB hydrolase-1" evidence="1">
    <location>
        <begin position="67"/>
        <end position="174"/>
    </location>
</feature>
<evidence type="ECO:0000313" key="3">
    <source>
        <dbReference type="Proteomes" id="UP000217289"/>
    </source>
</evidence>
<dbReference type="InterPro" id="IPR000073">
    <property type="entry name" value="AB_hydrolase_1"/>
</dbReference>
<gene>
    <name evidence="2" type="ORF">MEBOL_001077</name>
</gene>